<evidence type="ECO:0000313" key="3">
    <source>
        <dbReference type="Proteomes" id="UP000518266"/>
    </source>
</evidence>
<comment type="caution">
    <text evidence="2">The sequence shown here is derived from an EMBL/GenBank/DDBJ whole genome shotgun (WGS) entry which is preliminary data.</text>
</comment>
<name>A0A7J5YUC4_DISMA</name>
<feature type="compositionally biased region" description="Polar residues" evidence="1">
    <location>
        <begin position="25"/>
        <end position="43"/>
    </location>
</feature>
<reference evidence="2 3" key="1">
    <citation type="submission" date="2020-03" db="EMBL/GenBank/DDBJ databases">
        <title>Dissostichus mawsoni Genome sequencing and assembly.</title>
        <authorList>
            <person name="Park H."/>
        </authorList>
    </citation>
    <scope>NUCLEOTIDE SEQUENCE [LARGE SCALE GENOMIC DNA]</scope>
    <source>
        <strain evidence="2">DM0001</strain>
        <tissue evidence="2">Muscle</tissue>
    </source>
</reference>
<keyword evidence="3" id="KW-1185">Reference proteome</keyword>
<protein>
    <submittedName>
        <fullName evidence="2">Uncharacterized protein</fullName>
    </submittedName>
</protein>
<evidence type="ECO:0000256" key="1">
    <source>
        <dbReference type="SAM" id="MobiDB-lite"/>
    </source>
</evidence>
<feature type="compositionally biased region" description="Basic residues" evidence="1">
    <location>
        <begin position="51"/>
        <end position="64"/>
    </location>
</feature>
<dbReference type="OrthoDB" id="10586617at2759"/>
<sequence length="98" mass="10932">MSFQVQRQGPVQRHGCRMSAGRITRSLTTSTVPNTGNSSSVNVSLKEHHQPLKRRWHRGTSRCSRPQRIRFSSLEMIRSGFAESESSFTSSVGGNGKK</sequence>
<dbReference type="Proteomes" id="UP000518266">
    <property type="component" value="Unassembled WGS sequence"/>
</dbReference>
<proteinExistence type="predicted"/>
<feature type="region of interest" description="Disordered" evidence="1">
    <location>
        <begin position="1"/>
        <end position="64"/>
    </location>
</feature>
<dbReference type="EMBL" id="JAAKFY010000008">
    <property type="protein sequence ID" value="KAF3853066.1"/>
    <property type="molecule type" value="Genomic_DNA"/>
</dbReference>
<accession>A0A7J5YUC4</accession>
<gene>
    <name evidence="2" type="ORF">F7725_013754</name>
</gene>
<organism evidence="2 3">
    <name type="scientific">Dissostichus mawsoni</name>
    <name type="common">Antarctic cod</name>
    <dbReference type="NCBI Taxonomy" id="36200"/>
    <lineage>
        <taxon>Eukaryota</taxon>
        <taxon>Metazoa</taxon>
        <taxon>Chordata</taxon>
        <taxon>Craniata</taxon>
        <taxon>Vertebrata</taxon>
        <taxon>Euteleostomi</taxon>
        <taxon>Actinopterygii</taxon>
        <taxon>Neopterygii</taxon>
        <taxon>Teleostei</taxon>
        <taxon>Neoteleostei</taxon>
        <taxon>Acanthomorphata</taxon>
        <taxon>Eupercaria</taxon>
        <taxon>Perciformes</taxon>
        <taxon>Notothenioidei</taxon>
        <taxon>Nototheniidae</taxon>
        <taxon>Dissostichus</taxon>
    </lineage>
</organism>
<dbReference type="AlphaFoldDB" id="A0A7J5YUC4"/>
<evidence type="ECO:0000313" key="2">
    <source>
        <dbReference type="EMBL" id="KAF3853066.1"/>
    </source>
</evidence>